<name>A0A6J5SID5_9CAUD</name>
<dbReference type="EMBL" id="LR797415">
    <property type="protein sequence ID" value="CAB4214031.1"/>
    <property type="molecule type" value="Genomic_DNA"/>
</dbReference>
<organism evidence="1">
    <name type="scientific">uncultured Caudovirales phage</name>
    <dbReference type="NCBI Taxonomy" id="2100421"/>
    <lineage>
        <taxon>Viruses</taxon>
        <taxon>Duplodnaviria</taxon>
        <taxon>Heunggongvirae</taxon>
        <taxon>Uroviricota</taxon>
        <taxon>Caudoviricetes</taxon>
        <taxon>Peduoviridae</taxon>
        <taxon>Maltschvirus</taxon>
        <taxon>Maltschvirus maltsch</taxon>
    </lineage>
</organism>
<protein>
    <submittedName>
        <fullName evidence="1">Uncharacterized protein</fullName>
    </submittedName>
</protein>
<sequence>MIHKRLLSENKDQGIKRIWHENPETGDVTIETQQDVTAVIEANKAIYNAVDEKANWTGEWHLVASIPESLYYKMKAEGKIDDQEYMKRWLNDSDNQFFRTRPGKV</sequence>
<gene>
    <name evidence="1" type="ORF">UFOVP1466_18</name>
    <name evidence="2" type="ORF">UFOVP1554_30</name>
</gene>
<dbReference type="EMBL" id="LR798403">
    <property type="protein sequence ID" value="CAB5229494.1"/>
    <property type="molecule type" value="Genomic_DNA"/>
</dbReference>
<reference evidence="1" key="1">
    <citation type="submission" date="2020-05" db="EMBL/GenBank/DDBJ databases">
        <authorList>
            <person name="Chiriac C."/>
            <person name="Salcher M."/>
            <person name="Ghai R."/>
            <person name="Kavagutti S V."/>
        </authorList>
    </citation>
    <scope>NUCLEOTIDE SEQUENCE</scope>
</reference>
<evidence type="ECO:0000313" key="1">
    <source>
        <dbReference type="EMBL" id="CAB4214031.1"/>
    </source>
</evidence>
<accession>A0A6J5SID5</accession>
<proteinExistence type="predicted"/>
<evidence type="ECO:0000313" key="2">
    <source>
        <dbReference type="EMBL" id="CAB5229494.1"/>
    </source>
</evidence>